<feature type="repeat" description="ANK" evidence="3">
    <location>
        <begin position="325"/>
        <end position="357"/>
    </location>
</feature>
<dbReference type="PANTHER" id="PTHR24189:SF50">
    <property type="entry name" value="ANKYRIN REPEAT AND SOCS BOX PROTEIN 2"/>
    <property type="match status" value="1"/>
</dbReference>
<evidence type="ECO:0000313" key="5">
    <source>
        <dbReference type="EMBL" id="EEH52252.1"/>
    </source>
</evidence>
<organism evidence="6">
    <name type="scientific">Micromonas pusilla (strain CCMP1545)</name>
    <name type="common">Picoplanktonic green alga</name>
    <dbReference type="NCBI Taxonomy" id="564608"/>
    <lineage>
        <taxon>Eukaryota</taxon>
        <taxon>Viridiplantae</taxon>
        <taxon>Chlorophyta</taxon>
        <taxon>Mamiellophyceae</taxon>
        <taxon>Mamiellales</taxon>
        <taxon>Mamiellaceae</taxon>
        <taxon>Micromonas</taxon>
    </lineage>
</organism>
<dbReference type="Pfam" id="PF13857">
    <property type="entry name" value="Ank_5"/>
    <property type="match status" value="1"/>
</dbReference>
<dbReference type="SMART" id="SM00248">
    <property type="entry name" value="ANK"/>
    <property type="match status" value="7"/>
</dbReference>
<keyword evidence="1" id="KW-0677">Repeat</keyword>
<name>C1N7D3_MICPC</name>
<sequence>MATVTVAPTRVASESASQCTTSAPTATDCDLTKEIILAAYRQDAKKVKEVLTRCEAGATAGMSLSRSAAVELLGEEVYLGSHSWSTQEGFPVMYFAAKWGGTEVTKLLLESGAAVAPATTLGVQPLHMAAQEGQVDVARLLVAHGAPCDATDRAGWSAFHYAANHRWATWERGIEGQLAVLRLLKECGARVDAEDGEGYTAVHSAAQSGKTEIVSLLRELGAKPDATTVRGVMPIHVAAEGGRAAVVEELLDWCPALLEAEDSRGHRPVDHASYHGHAAVVETLIRHGADCANPSPASCERNAAYTAAAAAANGGDQNGEPQRARGTTPLHLAARSNAFDVVAALLAGGADPTRLDSHGWTPRELASECARRRHGGGEAHALAHRAIDAVLERAERGVPMLWSRASHASYPRAFREETKATVRSINLPLWRFGARGLAADAITDDVIRHNAKRVWPEVESEALWGLVTRVRGCVEARLRTKDAARRKRSRGAAFAASSAPRELGWYGAPPNALKSPRGDGASGAGSNVPRGGRRRSRDDDGAESAPPPPPPAPDASRQMQINLAAVYHQLHLQSIQAHSCAA</sequence>
<dbReference type="Proteomes" id="UP000001876">
    <property type="component" value="Unassembled WGS sequence"/>
</dbReference>
<dbReference type="KEGG" id="mpp:MICPUCDRAFT_49015"/>
<evidence type="ECO:0000256" key="4">
    <source>
        <dbReference type="SAM" id="MobiDB-lite"/>
    </source>
</evidence>
<gene>
    <name evidence="5" type="ORF">MICPUCDRAFT_49015</name>
</gene>
<dbReference type="PANTHER" id="PTHR24189">
    <property type="entry name" value="MYOTROPHIN"/>
    <property type="match status" value="1"/>
</dbReference>
<dbReference type="OMA" id="ANHRWAT"/>
<evidence type="ECO:0000256" key="1">
    <source>
        <dbReference type="ARBA" id="ARBA00022737"/>
    </source>
</evidence>
<protein>
    <submittedName>
        <fullName evidence="5">Ankryin repeat domain-containing protein</fullName>
    </submittedName>
</protein>
<dbReference type="InterPro" id="IPR050745">
    <property type="entry name" value="Multifunctional_regulatory"/>
</dbReference>
<dbReference type="PROSITE" id="PS50088">
    <property type="entry name" value="ANK_REPEAT"/>
    <property type="match status" value="4"/>
</dbReference>
<feature type="repeat" description="ANK" evidence="3">
    <location>
        <begin position="121"/>
        <end position="153"/>
    </location>
</feature>
<feature type="region of interest" description="Disordered" evidence="4">
    <location>
        <begin position="505"/>
        <end position="558"/>
    </location>
</feature>
<dbReference type="GeneID" id="9689157"/>
<dbReference type="OrthoDB" id="20872at2759"/>
<dbReference type="eggNOG" id="KOG4177">
    <property type="taxonomic scope" value="Eukaryota"/>
</dbReference>
<dbReference type="EMBL" id="GG663749">
    <property type="protein sequence ID" value="EEH52252.1"/>
    <property type="molecule type" value="Genomic_DNA"/>
</dbReference>
<proteinExistence type="predicted"/>
<evidence type="ECO:0000313" key="6">
    <source>
        <dbReference type="Proteomes" id="UP000001876"/>
    </source>
</evidence>
<dbReference type="Gene3D" id="1.25.40.20">
    <property type="entry name" value="Ankyrin repeat-containing domain"/>
    <property type="match status" value="2"/>
</dbReference>
<dbReference type="SUPFAM" id="SSF48403">
    <property type="entry name" value="Ankyrin repeat"/>
    <property type="match status" value="1"/>
</dbReference>
<keyword evidence="6" id="KW-1185">Reference proteome</keyword>
<accession>C1N7D3</accession>
<keyword evidence="2 3" id="KW-0040">ANK repeat</keyword>
<reference evidence="5 6" key="1">
    <citation type="journal article" date="2009" name="Science">
        <title>Green evolution and dynamic adaptations revealed by genomes of the marine picoeukaryotes Micromonas.</title>
        <authorList>
            <person name="Worden A.Z."/>
            <person name="Lee J.H."/>
            <person name="Mock T."/>
            <person name="Rouze P."/>
            <person name="Simmons M.P."/>
            <person name="Aerts A.L."/>
            <person name="Allen A.E."/>
            <person name="Cuvelier M.L."/>
            <person name="Derelle E."/>
            <person name="Everett M.V."/>
            <person name="Foulon E."/>
            <person name="Grimwood J."/>
            <person name="Gundlach H."/>
            <person name="Henrissat B."/>
            <person name="Napoli C."/>
            <person name="McDonald S.M."/>
            <person name="Parker M.S."/>
            <person name="Rombauts S."/>
            <person name="Salamov A."/>
            <person name="Von Dassow P."/>
            <person name="Badger J.H."/>
            <person name="Coutinho P.M."/>
            <person name="Demir E."/>
            <person name="Dubchak I."/>
            <person name="Gentemann C."/>
            <person name="Eikrem W."/>
            <person name="Gready J.E."/>
            <person name="John U."/>
            <person name="Lanier W."/>
            <person name="Lindquist E.A."/>
            <person name="Lucas S."/>
            <person name="Mayer K.F."/>
            <person name="Moreau H."/>
            <person name="Not F."/>
            <person name="Otillar R."/>
            <person name="Panaud O."/>
            <person name="Pangilinan J."/>
            <person name="Paulsen I."/>
            <person name="Piegu B."/>
            <person name="Poliakov A."/>
            <person name="Robbens S."/>
            <person name="Schmutz J."/>
            <person name="Toulza E."/>
            <person name="Wyss T."/>
            <person name="Zelensky A."/>
            <person name="Zhou K."/>
            <person name="Armbrust E.V."/>
            <person name="Bhattacharya D."/>
            <person name="Goodenough U.W."/>
            <person name="Van de Peer Y."/>
            <person name="Grigoriev I.V."/>
        </authorList>
    </citation>
    <scope>NUCLEOTIDE SEQUENCE [LARGE SCALE GENOMIC DNA]</scope>
    <source>
        <strain evidence="5 6">CCMP1545</strain>
    </source>
</reference>
<evidence type="ECO:0000256" key="3">
    <source>
        <dbReference type="PROSITE-ProRule" id="PRU00023"/>
    </source>
</evidence>
<dbReference type="InterPro" id="IPR036770">
    <property type="entry name" value="Ankyrin_rpt-contain_sf"/>
</dbReference>
<dbReference type="AlphaFoldDB" id="C1N7D3"/>
<dbReference type="STRING" id="564608.C1N7D3"/>
<dbReference type="InterPro" id="IPR002110">
    <property type="entry name" value="Ankyrin_rpt"/>
</dbReference>
<dbReference type="RefSeq" id="XP_003063879.1">
    <property type="nucleotide sequence ID" value="XM_003063833.1"/>
</dbReference>
<evidence type="ECO:0000256" key="2">
    <source>
        <dbReference type="ARBA" id="ARBA00023043"/>
    </source>
</evidence>
<dbReference type="Pfam" id="PF12796">
    <property type="entry name" value="Ank_2"/>
    <property type="match status" value="2"/>
</dbReference>
<dbReference type="PROSITE" id="PS50297">
    <property type="entry name" value="ANK_REP_REGION"/>
    <property type="match status" value="4"/>
</dbReference>
<feature type="repeat" description="ANK" evidence="3">
    <location>
        <begin position="264"/>
        <end position="290"/>
    </location>
</feature>
<feature type="repeat" description="ANK" evidence="3">
    <location>
        <begin position="197"/>
        <end position="229"/>
    </location>
</feature>